<name>A0A3M7TD56_9FLAO</name>
<dbReference type="OrthoDB" id="6372253at2"/>
<sequence length="357" mass="41814">MEKQLSWSDRVIIPKTRAYKDFINKMENTSPEEWFRDGERIFTEKEEKFMRLYHYNKKGLEKTPVVEKENFIQKINEVEGNKLVYDDNFFNEAKNYINDINNQKNMENQKDFNQLKYLKDQLKYLGFGESEKFHKDIESGINSAEKNFEIKTTSDKVLPGNSVEFDLKFDKSEQGGVFLNSYTAILSNDKNESIFQNFKVSKGNTFTAKEAINLLEGRSVKMEFVNPKTNEKEPAFVKLDLNEEKNQYGNYNYQTFYKNYGIDTTQIIEKANLIFDKAEYKDSTIQSLEKGNVVKVKFELEDKTVEGKAVLNPQYKTLNFYDSNMNRINTNKPLQGIENHNKNGKSNAREHNMSRGI</sequence>
<evidence type="ECO:0000256" key="1">
    <source>
        <dbReference type="SAM" id="MobiDB-lite"/>
    </source>
</evidence>
<evidence type="ECO:0000313" key="3">
    <source>
        <dbReference type="Proteomes" id="UP000278775"/>
    </source>
</evidence>
<feature type="compositionally biased region" description="Basic and acidic residues" evidence="1">
    <location>
        <begin position="347"/>
        <end position="357"/>
    </location>
</feature>
<evidence type="ECO:0008006" key="4">
    <source>
        <dbReference type="Google" id="ProtNLM"/>
    </source>
</evidence>
<comment type="caution">
    <text evidence="2">The sequence shown here is derived from an EMBL/GenBank/DDBJ whole genome shotgun (WGS) entry which is preliminary data.</text>
</comment>
<dbReference type="EMBL" id="QWIU01000002">
    <property type="protein sequence ID" value="RNA61411.1"/>
    <property type="molecule type" value="Genomic_DNA"/>
</dbReference>
<gene>
    <name evidence="2" type="ORF">D1631_05425</name>
</gene>
<dbReference type="AlphaFoldDB" id="A0A3M7TD56"/>
<evidence type="ECO:0000313" key="2">
    <source>
        <dbReference type="EMBL" id="RNA61411.1"/>
    </source>
</evidence>
<organism evidence="2 3">
    <name type="scientific">Chryseobacterium nematophagum</name>
    <dbReference type="NCBI Taxonomy" id="2305228"/>
    <lineage>
        <taxon>Bacteria</taxon>
        <taxon>Pseudomonadati</taxon>
        <taxon>Bacteroidota</taxon>
        <taxon>Flavobacteriia</taxon>
        <taxon>Flavobacteriales</taxon>
        <taxon>Weeksellaceae</taxon>
        <taxon>Chryseobacterium group</taxon>
        <taxon>Chryseobacterium</taxon>
    </lineage>
</organism>
<protein>
    <recommendedName>
        <fullName evidence="4">DUF3945 domain-containing protein</fullName>
    </recommendedName>
</protein>
<proteinExistence type="predicted"/>
<dbReference type="Proteomes" id="UP000278775">
    <property type="component" value="Unassembled WGS sequence"/>
</dbReference>
<feature type="region of interest" description="Disordered" evidence="1">
    <location>
        <begin position="333"/>
        <end position="357"/>
    </location>
</feature>
<reference evidence="2 3" key="1">
    <citation type="submission" date="2018-08" db="EMBL/GenBank/DDBJ databases">
        <title>Chryseobacterium nematophagum: a novel matrix digesting pathogen of nematodes.</title>
        <authorList>
            <person name="Page A."/>
            <person name="Roberts M."/>
            <person name="Felix M.-A."/>
            <person name="Weir W."/>
        </authorList>
    </citation>
    <scope>NUCLEOTIDE SEQUENCE [LARGE SCALE GENOMIC DNA]</scope>
    <source>
        <strain evidence="2 3">JUb129</strain>
    </source>
</reference>
<dbReference type="RefSeq" id="WP_122635552.1">
    <property type="nucleotide sequence ID" value="NZ_QWIU01000002.1"/>
</dbReference>
<accession>A0A3M7TD56</accession>